<dbReference type="InterPro" id="IPR050563">
    <property type="entry name" value="4-hydroxybenzoyl-CoA_TE"/>
</dbReference>
<evidence type="ECO:0000313" key="5">
    <source>
        <dbReference type="Proteomes" id="UP000199514"/>
    </source>
</evidence>
<keyword evidence="2 4" id="KW-0378">Hydrolase</keyword>
<keyword evidence="5" id="KW-1185">Reference proteome</keyword>
<dbReference type="Proteomes" id="UP000199514">
    <property type="component" value="Unassembled WGS sequence"/>
</dbReference>
<dbReference type="InterPro" id="IPR029069">
    <property type="entry name" value="HotDog_dom_sf"/>
</dbReference>
<dbReference type="EMBL" id="FOLE01000002">
    <property type="protein sequence ID" value="SFB94621.1"/>
    <property type="molecule type" value="Genomic_DNA"/>
</dbReference>
<dbReference type="PIRSF" id="PIRSF003230">
    <property type="entry name" value="YbgC"/>
    <property type="match status" value="1"/>
</dbReference>
<dbReference type="AlphaFoldDB" id="A0A1I1F5P4"/>
<gene>
    <name evidence="4" type="ORF">SAMN05421780_10260</name>
</gene>
<evidence type="ECO:0000256" key="3">
    <source>
        <dbReference type="SAM" id="Phobius"/>
    </source>
</evidence>
<keyword evidence="3" id="KW-0812">Transmembrane</keyword>
<reference evidence="4 5" key="1">
    <citation type="submission" date="2016-10" db="EMBL/GenBank/DDBJ databases">
        <authorList>
            <person name="de Groot N.N."/>
        </authorList>
    </citation>
    <scope>NUCLEOTIDE SEQUENCE [LARGE SCALE GENOMIC DNA]</scope>
    <source>
        <strain evidence="4 5">DSM 6793</strain>
    </source>
</reference>
<dbReference type="Pfam" id="PF13279">
    <property type="entry name" value="4HBT_2"/>
    <property type="match status" value="1"/>
</dbReference>
<dbReference type="STRING" id="927664.SAMN05421780_10260"/>
<feature type="transmembrane region" description="Helical" evidence="3">
    <location>
        <begin position="6"/>
        <end position="23"/>
    </location>
</feature>
<keyword evidence="3" id="KW-1133">Transmembrane helix</keyword>
<evidence type="ECO:0000313" key="4">
    <source>
        <dbReference type="EMBL" id="SFB94621.1"/>
    </source>
</evidence>
<name>A0A1I1F5P4_9BACT</name>
<dbReference type="CDD" id="cd00586">
    <property type="entry name" value="4HBT"/>
    <property type="match status" value="1"/>
</dbReference>
<dbReference type="SUPFAM" id="SSF54637">
    <property type="entry name" value="Thioesterase/thiol ester dehydrase-isomerase"/>
    <property type="match status" value="1"/>
</dbReference>
<dbReference type="NCBIfam" id="TIGR00051">
    <property type="entry name" value="YbgC/FadM family acyl-CoA thioesterase"/>
    <property type="match status" value="1"/>
</dbReference>
<organism evidence="4 5">
    <name type="scientific">Flexibacter flexilis DSM 6793</name>
    <dbReference type="NCBI Taxonomy" id="927664"/>
    <lineage>
        <taxon>Bacteria</taxon>
        <taxon>Pseudomonadati</taxon>
        <taxon>Bacteroidota</taxon>
        <taxon>Cytophagia</taxon>
        <taxon>Cytophagales</taxon>
        <taxon>Flexibacteraceae</taxon>
        <taxon>Flexibacter</taxon>
    </lineage>
</organism>
<evidence type="ECO:0000256" key="1">
    <source>
        <dbReference type="ARBA" id="ARBA00005953"/>
    </source>
</evidence>
<comment type="similarity">
    <text evidence="1">Belongs to the 4-hydroxybenzoyl-CoA thioesterase family.</text>
</comment>
<evidence type="ECO:0000256" key="2">
    <source>
        <dbReference type="ARBA" id="ARBA00022801"/>
    </source>
</evidence>
<dbReference type="InterPro" id="IPR006684">
    <property type="entry name" value="YbgC/YbaW"/>
</dbReference>
<sequence>MFCYIAFLLFVIPKLTYIYFMFVHETQVRVRYAETDQMGYVYYGNYAMYYEVARVEAMRNMGLTYKSMEEQGVMMPVLENRSKYIRPARYDDLLTIRTSIKKFPTSRIVFDYELFNEEGTLINIGETTLVFVDMKTGRPCGIPDYMAEPMRPYYEPSHQ</sequence>
<accession>A0A1I1F5P4</accession>
<dbReference type="PANTHER" id="PTHR31793">
    <property type="entry name" value="4-HYDROXYBENZOYL-COA THIOESTERASE FAMILY MEMBER"/>
    <property type="match status" value="1"/>
</dbReference>
<proteinExistence type="inferred from homology"/>
<keyword evidence="3" id="KW-0472">Membrane</keyword>
<dbReference type="Gene3D" id="3.10.129.10">
    <property type="entry name" value="Hotdog Thioesterase"/>
    <property type="match status" value="1"/>
</dbReference>
<protein>
    <submittedName>
        <fullName evidence="4">Acyl-CoA thioester hydrolase</fullName>
    </submittedName>
</protein>
<dbReference type="GO" id="GO:0047617">
    <property type="term" value="F:fatty acyl-CoA hydrolase activity"/>
    <property type="evidence" value="ECO:0007669"/>
    <property type="project" value="TreeGrafter"/>
</dbReference>
<dbReference type="PANTHER" id="PTHR31793:SF27">
    <property type="entry name" value="NOVEL THIOESTERASE SUPERFAMILY DOMAIN AND SAPOSIN A-TYPE DOMAIN CONTAINING PROTEIN (0610012H03RIK)"/>
    <property type="match status" value="1"/>
</dbReference>